<dbReference type="PANTHER" id="PTHR43881">
    <property type="entry name" value="GAMMA-GLUTAMYLTRANSPEPTIDASE (AFU_ORTHOLOGUE AFUA_4G13580)"/>
    <property type="match status" value="1"/>
</dbReference>
<proteinExistence type="predicted"/>
<dbReference type="OrthoDB" id="5297205at2"/>
<name>A0A446CKC9_9BURK</name>
<accession>A0A446CKC9</accession>
<dbReference type="InterPro" id="IPR052896">
    <property type="entry name" value="GGT-like_enzyme"/>
</dbReference>
<dbReference type="Gene3D" id="3.60.20.40">
    <property type="match status" value="1"/>
</dbReference>
<dbReference type="InterPro" id="IPR043138">
    <property type="entry name" value="GGT_lsub"/>
</dbReference>
<dbReference type="RefSeq" id="WP_129241671.1">
    <property type="nucleotide sequence ID" value="NZ_UFQC01000014.1"/>
</dbReference>
<dbReference type="SUPFAM" id="SSF56235">
    <property type="entry name" value="N-terminal nucleophile aminohydrolases (Ntn hydrolases)"/>
    <property type="match status" value="1"/>
</dbReference>
<dbReference type="EMBL" id="UFQC01000014">
    <property type="protein sequence ID" value="SSW68241.1"/>
    <property type="molecule type" value="Genomic_DNA"/>
</dbReference>
<dbReference type="Pfam" id="PF01019">
    <property type="entry name" value="G_glu_transpept"/>
    <property type="match status" value="1"/>
</dbReference>
<evidence type="ECO:0000313" key="1">
    <source>
        <dbReference type="EMBL" id="SSW68241.1"/>
    </source>
</evidence>
<sequence>MSVDSFSASAAVETTYHAHRPVISARKHVVSSGHYLASHAAFQILEAGGNAVDAGVAAGLVLGVVHSDQVNIAGVAPMAIYLADRRKTITIDGLGGWPKAATSKLFAENHGGVIPEGLLRTVVPAAPAAWILALREYGTKSFAEVAQYAIRFARDGFVMYPFLADRMEEAKHKFARWPSNAAIYLPNGKPPKVGDVFVQSDLAKSLQYMADQETAMAGSREQKLQAAHDAFYKGDIARAIVKFHEENGGLLTARDLADYKPRIEEPQHTRFNGIDVYSCGFWCQGPALLQALNILEGTDLKSLGHNTPAYIHHVAEALKLTFADRERYYSDPDFIDVPAKALLSHAYAEERKKMIRPDRAWPEMPPHGVIPGYEGEPVKAAKLAPEIDAPLDTSYVAVVDSFGNAFSATPSDVSTDTIVIPGTGLCPSSRGSQSRGIIGHAASVEPGKRPRLTPNPALAIKDGEFVLPFGSPGGDSQVQAMLQVLLNIAVFGMDPQTAIEQPRFISYSHPDSFAPHAYYPGRLSLEGRIAENTEAALRDLGHDIQRWPDWIWRAGGVCTVFANLQDGNLHAGADPRRAAAYAIGW</sequence>
<dbReference type="InterPro" id="IPR029055">
    <property type="entry name" value="Ntn_hydrolases_N"/>
</dbReference>
<protein>
    <submittedName>
        <fullName evidence="1">Acylase ACY 1</fullName>
    </submittedName>
</protein>
<organism evidence="1 2">
    <name type="scientific">Achromobacter veterisilvae</name>
    <dbReference type="NCBI Taxonomy" id="2069367"/>
    <lineage>
        <taxon>Bacteria</taxon>
        <taxon>Pseudomonadati</taxon>
        <taxon>Pseudomonadota</taxon>
        <taxon>Betaproteobacteria</taxon>
        <taxon>Burkholderiales</taxon>
        <taxon>Alcaligenaceae</taxon>
        <taxon>Achromobacter</taxon>
    </lineage>
</organism>
<reference evidence="1 2" key="1">
    <citation type="submission" date="2018-07" db="EMBL/GenBank/DDBJ databases">
        <authorList>
            <person name="Peeters C."/>
        </authorList>
    </citation>
    <scope>NUCLEOTIDE SEQUENCE [LARGE SCALE GENOMIC DNA]</scope>
    <source>
        <strain evidence="1 2">LMG 30378</strain>
    </source>
</reference>
<gene>
    <name evidence="1" type="primary">acyI_1</name>
    <name evidence="1" type="ORF">AVE30378_02977</name>
</gene>
<dbReference type="Proteomes" id="UP000289465">
    <property type="component" value="Unassembled WGS sequence"/>
</dbReference>
<evidence type="ECO:0000313" key="2">
    <source>
        <dbReference type="Proteomes" id="UP000289465"/>
    </source>
</evidence>
<dbReference type="Gene3D" id="1.10.246.130">
    <property type="match status" value="1"/>
</dbReference>
<dbReference type="AlphaFoldDB" id="A0A446CKC9"/>
<dbReference type="InterPro" id="IPR043137">
    <property type="entry name" value="GGT_ssub_C"/>
</dbReference>
<dbReference type="PRINTS" id="PR01210">
    <property type="entry name" value="GGTRANSPTASE"/>
</dbReference>
<dbReference type="PANTHER" id="PTHR43881:SF1">
    <property type="entry name" value="GAMMA-GLUTAMYLTRANSPEPTIDASE (AFU_ORTHOLOGUE AFUA_4G13580)"/>
    <property type="match status" value="1"/>
</dbReference>